<sequence length="260" mass="28469">MFVVTHGTLPSPQGVIHLPTHVCTPPPSMLGPPLSKAVTTLISMLTLAAHVSSRNARFTLLWTLGTLVGIGVNSDKVRLTSWIPERIFSIPFVLRCHLALPALKKRRAFRSDISPASKRWGAIPLNPAQYLQLPLTASPPRPVLPSRHRNFLQVPSRGLEDRETTLPLPLSPPPFPRDRLSKIVTTQDSIRQLTFLKPTLRLLSLAPTLAPRLRTMSAWIVTPKKGQGTGGTDPGALDAHAAASRAHRVDRQCPPGMPWV</sequence>
<comment type="caution">
    <text evidence="1">The sequence shown here is derived from an EMBL/GenBank/DDBJ whole genome shotgun (WGS) entry which is preliminary data.</text>
</comment>
<gene>
    <name evidence="1" type="ORF">GGX14DRAFT_566529</name>
</gene>
<dbReference type="AlphaFoldDB" id="A0AAD6VG12"/>
<keyword evidence="2" id="KW-1185">Reference proteome</keyword>
<name>A0AAD6VG12_9AGAR</name>
<evidence type="ECO:0000313" key="2">
    <source>
        <dbReference type="Proteomes" id="UP001219525"/>
    </source>
</evidence>
<dbReference type="EMBL" id="JARJCW010000032">
    <property type="protein sequence ID" value="KAJ7208829.1"/>
    <property type="molecule type" value="Genomic_DNA"/>
</dbReference>
<evidence type="ECO:0000313" key="1">
    <source>
        <dbReference type="EMBL" id="KAJ7208829.1"/>
    </source>
</evidence>
<protein>
    <submittedName>
        <fullName evidence="1">Uncharacterized protein</fullName>
    </submittedName>
</protein>
<reference evidence="1" key="1">
    <citation type="submission" date="2023-03" db="EMBL/GenBank/DDBJ databases">
        <title>Massive genome expansion in bonnet fungi (Mycena s.s.) driven by repeated elements and novel gene families across ecological guilds.</title>
        <authorList>
            <consortium name="Lawrence Berkeley National Laboratory"/>
            <person name="Harder C.B."/>
            <person name="Miyauchi S."/>
            <person name="Viragh M."/>
            <person name="Kuo A."/>
            <person name="Thoen E."/>
            <person name="Andreopoulos B."/>
            <person name="Lu D."/>
            <person name="Skrede I."/>
            <person name="Drula E."/>
            <person name="Henrissat B."/>
            <person name="Morin E."/>
            <person name="Kohler A."/>
            <person name="Barry K."/>
            <person name="LaButti K."/>
            <person name="Morin E."/>
            <person name="Salamov A."/>
            <person name="Lipzen A."/>
            <person name="Mereny Z."/>
            <person name="Hegedus B."/>
            <person name="Baldrian P."/>
            <person name="Stursova M."/>
            <person name="Weitz H."/>
            <person name="Taylor A."/>
            <person name="Grigoriev I.V."/>
            <person name="Nagy L.G."/>
            <person name="Martin F."/>
            <person name="Kauserud H."/>
        </authorList>
    </citation>
    <scope>NUCLEOTIDE SEQUENCE</scope>
    <source>
        <strain evidence="1">9144</strain>
    </source>
</reference>
<organism evidence="1 2">
    <name type="scientific">Mycena pura</name>
    <dbReference type="NCBI Taxonomy" id="153505"/>
    <lineage>
        <taxon>Eukaryota</taxon>
        <taxon>Fungi</taxon>
        <taxon>Dikarya</taxon>
        <taxon>Basidiomycota</taxon>
        <taxon>Agaricomycotina</taxon>
        <taxon>Agaricomycetes</taxon>
        <taxon>Agaricomycetidae</taxon>
        <taxon>Agaricales</taxon>
        <taxon>Marasmiineae</taxon>
        <taxon>Mycenaceae</taxon>
        <taxon>Mycena</taxon>
    </lineage>
</organism>
<proteinExistence type="predicted"/>
<dbReference type="Proteomes" id="UP001219525">
    <property type="component" value="Unassembled WGS sequence"/>
</dbReference>
<accession>A0AAD6VG12</accession>